<gene>
    <name evidence="1" type="ORF">BTMF_LOCUS14160</name>
</gene>
<keyword evidence="2" id="KW-1185">Reference proteome</keyword>
<dbReference type="InterPro" id="IPR036612">
    <property type="entry name" value="KH_dom_type_1_sf"/>
</dbReference>
<proteinExistence type="predicted"/>
<sequence>MILQSEEDSSLVTRLIAERIRYEEQKRQQEIECSTLAAVSFRIPTELIDLLLGVEDQRALLIAFQTETEFMLPRRFQSSTFTINGYEHNIRKALRMIEEIINEECCNSHSPTYAFVPDPNVDESGTDFILCNGPIHEARYRPGREGMHRELLHFDKFHIFYTFFCNAML</sequence>
<dbReference type="SUPFAM" id="SSF54791">
    <property type="entry name" value="Eukaryotic type KH-domain (KH-domain type I)"/>
    <property type="match status" value="1"/>
</dbReference>
<accession>A0A0R3R824</accession>
<name>A0A0R3R824_9BILA</name>
<dbReference type="Proteomes" id="UP000280834">
    <property type="component" value="Unassembled WGS sequence"/>
</dbReference>
<dbReference type="EMBL" id="UZAG01020867">
    <property type="protein sequence ID" value="VDO48154.1"/>
    <property type="molecule type" value="Genomic_DNA"/>
</dbReference>
<protein>
    <submittedName>
        <fullName evidence="3">KH_dom_type_1 domain-containing protein</fullName>
    </submittedName>
</protein>
<organism evidence="3">
    <name type="scientific">Brugia timori</name>
    <dbReference type="NCBI Taxonomy" id="42155"/>
    <lineage>
        <taxon>Eukaryota</taxon>
        <taxon>Metazoa</taxon>
        <taxon>Ecdysozoa</taxon>
        <taxon>Nematoda</taxon>
        <taxon>Chromadorea</taxon>
        <taxon>Rhabditida</taxon>
        <taxon>Spirurina</taxon>
        <taxon>Spiruromorpha</taxon>
        <taxon>Filarioidea</taxon>
        <taxon>Onchocercidae</taxon>
        <taxon>Brugia</taxon>
    </lineage>
</organism>
<evidence type="ECO:0000313" key="2">
    <source>
        <dbReference type="Proteomes" id="UP000280834"/>
    </source>
</evidence>
<evidence type="ECO:0000313" key="3">
    <source>
        <dbReference type="WBParaSite" id="BTMF_0001618001-mRNA-1"/>
    </source>
</evidence>
<dbReference type="WBParaSite" id="BTMF_0001618001-mRNA-1">
    <property type="protein sequence ID" value="BTMF_0001618001-mRNA-1"/>
    <property type="gene ID" value="BTMF_0001618001"/>
</dbReference>
<reference evidence="1 2" key="2">
    <citation type="submission" date="2018-11" db="EMBL/GenBank/DDBJ databases">
        <authorList>
            <consortium name="Pathogen Informatics"/>
        </authorList>
    </citation>
    <scope>NUCLEOTIDE SEQUENCE [LARGE SCALE GENOMIC DNA]</scope>
</reference>
<dbReference type="GO" id="GO:0003723">
    <property type="term" value="F:RNA binding"/>
    <property type="evidence" value="ECO:0007669"/>
    <property type="project" value="InterPro"/>
</dbReference>
<reference evidence="3" key="1">
    <citation type="submission" date="2017-02" db="UniProtKB">
        <authorList>
            <consortium name="WormBaseParasite"/>
        </authorList>
    </citation>
    <scope>IDENTIFICATION</scope>
</reference>
<evidence type="ECO:0000313" key="1">
    <source>
        <dbReference type="EMBL" id="VDO48154.1"/>
    </source>
</evidence>
<dbReference type="AlphaFoldDB" id="A0A0R3R824"/>